<feature type="transmembrane region" description="Helical" evidence="10">
    <location>
        <begin position="61"/>
        <end position="86"/>
    </location>
</feature>
<evidence type="ECO:0000256" key="2">
    <source>
        <dbReference type="ARBA" id="ARBA00005478"/>
    </source>
</evidence>
<evidence type="ECO:0000256" key="5">
    <source>
        <dbReference type="ARBA" id="ARBA00022824"/>
    </source>
</evidence>
<comment type="function">
    <text evidence="8">Regulates the biosynthesis of dolichol phosphate-mannose. Regulatory subunit of the dolichol-phosphate mannose (DPM) synthase complex; essential for the ER localization and stable expression of DPM1. Part of the glycosylphosphatidylinositol-N-acetylglucosaminyltransferase (GPI-GnT) complex that catalyzes the transfer of N-acetylglucosamine from UDP-N-acetylglucosamine to phosphatidylinositol and participates in the first step of GPI biosynthesis. May act by regulating the GPI-GNT complex.</text>
</comment>
<comment type="similarity">
    <text evidence="2 10">Belongs to the DPM2 family.</text>
</comment>
<keyword evidence="5 10" id="KW-0256">Endoplasmic reticulum</keyword>
<protein>
    <recommendedName>
        <fullName evidence="3 10">Dolichol phosphate-mannose biosynthesis regulatory protein</fullName>
    </recommendedName>
</protein>
<evidence type="ECO:0000256" key="3">
    <source>
        <dbReference type="ARBA" id="ARBA00018157"/>
    </source>
</evidence>
<dbReference type="Pfam" id="PF07297">
    <property type="entry name" value="DPM2"/>
    <property type="match status" value="1"/>
</dbReference>
<evidence type="ECO:0000256" key="6">
    <source>
        <dbReference type="ARBA" id="ARBA00022989"/>
    </source>
</evidence>
<dbReference type="CTD" id="8818"/>
<keyword evidence="6 10" id="KW-1133">Transmembrane helix</keyword>
<comment type="subcellular location">
    <subcellularLocation>
        <location evidence="1 10">Endoplasmic reticulum membrane</location>
        <topology evidence="1 10">Multi-pass membrane protein</topology>
    </subcellularLocation>
</comment>
<keyword evidence="7 10" id="KW-0472">Membrane</keyword>
<dbReference type="PANTHER" id="PTHR15039">
    <property type="entry name" value="DOLICHOL PHOSPHATE-MANNOSE BIOSYNTHESIS REGULATORY PROTEIN"/>
    <property type="match status" value="1"/>
</dbReference>
<comment type="pathway">
    <text evidence="10">Protein modification; protein glycosylation.</text>
</comment>
<proteinExistence type="inferred from homology"/>
<dbReference type="GO" id="GO:0030234">
    <property type="term" value="F:enzyme regulator activity"/>
    <property type="evidence" value="ECO:0007669"/>
    <property type="project" value="UniProtKB-UniRule"/>
</dbReference>
<evidence type="ECO:0000256" key="1">
    <source>
        <dbReference type="ARBA" id="ARBA00004477"/>
    </source>
</evidence>
<dbReference type="InParanoid" id="B3M4I3"/>
<comment type="subunit">
    <text evidence="9">Component of the dolichol-phosphate mannose (DPM) synthase complex composed of DPM1, DPM2 and DPM3; in the complex interacts directly with DPM3. Component of the glycosylphosphatidylinositol-N-acetylglucosaminyltransferase (GPI-GnT) complex composed at least by PIGA, PIGC, PIGH, PIGP, PIGQ, PIGY and DPM2. Interacts with PIGA, PIGC and PIGQ.</text>
</comment>
<feature type="transmembrane region" description="Helical" evidence="10">
    <location>
        <begin position="21"/>
        <end position="41"/>
    </location>
</feature>
<reference evidence="11 12" key="1">
    <citation type="journal article" date="2007" name="Nature">
        <title>Evolution of genes and genomes on the Drosophila phylogeny.</title>
        <authorList>
            <consortium name="Drosophila 12 Genomes Consortium"/>
            <person name="Clark A.G."/>
            <person name="Eisen M.B."/>
            <person name="Smith D.R."/>
            <person name="Bergman C.M."/>
            <person name="Oliver B."/>
            <person name="Markow T.A."/>
            <person name="Kaufman T.C."/>
            <person name="Kellis M."/>
            <person name="Gelbart W."/>
            <person name="Iyer V.N."/>
            <person name="Pollard D.A."/>
            <person name="Sackton T.B."/>
            <person name="Larracuente A.M."/>
            <person name="Singh N.D."/>
            <person name="Abad J.P."/>
            <person name="Abt D.N."/>
            <person name="Adryan B."/>
            <person name="Aguade M."/>
            <person name="Akashi H."/>
            <person name="Anderson W.W."/>
            <person name="Aquadro C.F."/>
            <person name="Ardell D.H."/>
            <person name="Arguello R."/>
            <person name="Artieri C.G."/>
            <person name="Barbash D.A."/>
            <person name="Barker D."/>
            <person name="Barsanti P."/>
            <person name="Batterham P."/>
            <person name="Batzoglou S."/>
            <person name="Begun D."/>
            <person name="Bhutkar A."/>
            <person name="Blanco E."/>
            <person name="Bosak S.A."/>
            <person name="Bradley R.K."/>
            <person name="Brand A.D."/>
            <person name="Brent M.R."/>
            <person name="Brooks A.N."/>
            <person name="Brown R.H."/>
            <person name="Butlin R.K."/>
            <person name="Caggese C."/>
            <person name="Calvi B.R."/>
            <person name="Bernardo de Carvalho A."/>
            <person name="Caspi A."/>
            <person name="Castrezana S."/>
            <person name="Celniker S.E."/>
            <person name="Chang J.L."/>
            <person name="Chapple C."/>
            <person name="Chatterji S."/>
            <person name="Chinwalla A."/>
            <person name="Civetta A."/>
            <person name="Clifton S.W."/>
            <person name="Comeron J.M."/>
            <person name="Costello J.C."/>
            <person name="Coyne J.A."/>
            <person name="Daub J."/>
            <person name="David R.G."/>
            <person name="Delcher A.L."/>
            <person name="Delehaunty K."/>
            <person name="Do C.B."/>
            <person name="Ebling H."/>
            <person name="Edwards K."/>
            <person name="Eickbush T."/>
            <person name="Evans J.D."/>
            <person name="Filipski A."/>
            <person name="Findeiss S."/>
            <person name="Freyhult E."/>
            <person name="Fulton L."/>
            <person name="Fulton R."/>
            <person name="Garcia A.C."/>
            <person name="Gardiner A."/>
            <person name="Garfield D.A."/>
            <person name="Garvin B.E."/>
            <person name="Gibson G."/>
            <person name="Gilbert D."/>
            <person name="Gnerre S."/>
            <person name="Godfrey J."/>
            <person name="Good R."/>
            <person name="Gotea V."/>
            <person name="Gravely B."/>
            <person name="Greenberg A.J."/>
            <person name="Griffiths-Jones S."/>
            <person name="Gross S."/>
            <person name="Guigo R."/>
            <person name="Gustafson E.A."/>
            <person name="Haerty W."/>
            <person name="Hahn M.W."/>
            <person name="Halligan D.L."/>
            <person name="Halpern A.L."/>
            <person name="Halter G.M."/>
            <person name="Han M.V."/>
            <person name="Heger A."/>
            <person name="Hillier L."/>
            <person name="Hinrichs A.S."/>
            <person name="Holmes I."/>
            <person name="Hoskins R.A."/>
            <person name="Hubisz M.J."/>
            <person name="Hultmark D."/>
            <person name="Huntley M.A."/>
            <person name="Jaffe D.B."/>
            <person name="Jagadeeshan S."/>
            <person name="Jeck W.R."/>
            <person name="Johnson J."/>
            <person name="Jones C.D."/>
            <person name="Jordan W.C."/>
            <person name="Karpen G.H."/>
            <person name="Kataoka E."/>
            <person name="Keightley P.D."/>
            <person name="Kheradpour P."/>
            <person name="Kirkness E.F."/>
            <person name="Koerich L.B."/>
            <person name="Kristiansen K."/>
            <person name="Kudrna D."/>
            <person name="Kulathinal R.J."/>
            <person name="Kumar S."/>
            <person name="Kwok R."/>
            <person name="Lander E."/>
            <person name="Langley C.H."/>
            <person name="Lapoint R."/>
            <person name="Lazzaro B.P."/>
            <person name="Lee S.J."/>
            <person name="Levesque L."/>
            <person name="Li R."/>
            <person name="Lin C.F."/>
            <person name="Lin M.F."/>
            <person name="Lindblad-Toh K."/>
            <person name="Llopart A."/>
            <person name="Long M."/>
            <person name="Low L."/>
            <person name="Lozovsky E."/>
            <person name="Lu J."/>
            <person name="Luo M."/>
            <person name="Machado C.A."/>
            <person name="Makalowski W."/>
            <person name="Marzo M."/>
            <person name="Matsuda M."/>
            <person name="Matzkin L."/>
            <person name="McAllister B."/>
            <person name="McBride C.S."/>
            <person name="McKernan B."/>
            <person name="McKernan K."/>
            <person name="Mendez-Lago M."/>
            <person name="Minx P."/>
            <person name="Mollenhauer M.U."/>
            <person name="Montooth K."/>
            <person name="Mount S.M."/>
            <person name="Mu X."/>
            <person name="Myers E."/>
            <person name="Negre B."/>
            <person name="Newfeld S."/>
            <person name="Nielsen R."/>
            <person name="Noor M.A."/>
            <person name="O'Grady P."/>
            <person name="Pachter L."/>
            <person name="Papaceit M."/>
            <person name="Parisi M.J."/>
            <person name="Parisi M."/>
            <person name="Parts L."/>
            <person name="Pedersen J.S."/>
            <person name="Pesole G."/>
            <person name="Phillippy A.M."/>
            <person name="Ponting C.P."/>
            <person name="Pop M."/>
            <person name="Porcelli D."/>
            <person name="Powell J.R."/>
            <person name="Prohaska S."/>
            <person name="Pruitt K."/>
            <person name="Puig M."/>
            <person name="Quesneville H."/>
            <person name="Ram K.R."/>
            <person name="Rand D."/>
            <person name="Rasmussen M.D."/>
            <person name="Reed L.K."/>
            <person name="Reenan R."/>
            <person name="Reily A."/>
            <person name="Remington K.A."/>
            <person name="Rieger T.T."/>
            <person name="Ritchie M.G."/>
            <person name="Robin C."/>
            <person name="Rogers Y.H."/>
            <person name="Rohde C."/>
            <person name="Rozas J."/>
            <person name="Rubenfield M.J."/>
            <person name="Ruiz A."/>
            <person name="Russo S."/>
            <person name="Salzberg S.L."/>
            <person name="Sanchez-Gracia A."/>
            <person name="Saranga D.J."/>
            <person name="Sato H."/>
            <person name="Schaeffer S.W."/>
            <person name="Schatz M.C."/>
            <person name="Schlenke T."/>
            <person name="Schwartz R."/>
            <person name="Segarra C."/>
            <person name="Singh R.S."/>
            <person name="Sirot L."/>
            <person name="Sirota M."/>
            <person name="Sisneros N.B."/>
            <person name="Smith C.D."/>
            <person name="Smith T.F."/>
            <person name="Spieth J."/>
            <person name="Stage D.E."/>
            <person name="Stark A."/>
            <person name="Stephan W."/>
            <person name="Strausberg R.L."/>
            <person name="Strempel S."/>
            <person name="Sturgill D."/>
            <person name="Sutton G."/>
            <person name="Sutton G.G."/>
            <person name="Tao W."/>
            <person name="Teichmann S."/>
            <person name="Tobari Y.N."/>
            <person name="Tomimura Y."/>
            <person name="Tsolas J.M."/>
            <person name="Valente V.L."/>
            <person name="Venter E."/>
            <person name="Venter J.C."/>
            <person name="Vicario S."/>
            <person name="Vieira F.G."/>
            <person name="Vilella A.J."/>
            <person name="Villasante A."/>
            <person name="Walenz B."/>
            <person name="Wang J."/>
            <person name="Wasserman M."/>
            <person name="Watts T."/>
            <person name="Wilson D."/>
            <person name="Wilson R.K."/>
            <person name="Wing R.A."/>
            <person name="Wolfner M.F."/>
            <person name="Wong A."/>
            <person name="Wong G.K."/>
            <person name="Wu C.I."/>
            <person name="Wu G."/>
            <person name="Yamamoto D."/>
            <person name="Yang H.P."/>
            <person name="Yang S.P."/>
            <person name="Yorke J.A."/>
            <person name="Yoshida K."/>
            <person name="Zdobnov E."/>
            <person name="Zhang P."/>
            <person name="Zhang Y."/>
            <person name="Zimin A.V."/>
            <person name="Baldwin J."/>
            <person name="Abdouelleil A."/>
            <person name="Abdulkadir J."/>
            <person name="Abebe A."/>
            <person name="Abera B."/>
            <person name="Abreu J."/>
            <person name="Acer S.C."/>
            <person name="Aftuck L."/>
            <person name="Alexander A."/>
            <person name="An P."/>
            <person name="Anderson E."/>
            <person name="Anderson S."/>
            <person name="Arachi H."/>
            <person name="Azer M."/>
            <person name="Bachantsang P."/>
            <person name="Barry A."/>
            <person name="Bayul T."/>
            <person name="Berlin A."/>
            <person name="Bessette D."/>
            <person name="Bloom T."/>
            <person name="Blye J."/>
            <person name="Boguslavskiy L."/>
            <person name="Bonnet C."/>
            <person name="Boukhgalter B."/>
            <person name="Bourzgui I."/>
            <person name="Brown A."/>
            <person name="Cahill P."/>
            <person name="Channer S."/>
            <person name="Cheshatsang Y."/>
            <person name="Chuda L."/>
            <person name="Citroen M."/>
            <person name="Collymore A."/>
            <person name="Cooke P."/>
            <person name="Costello M."/>
            <person name="D'Aco K."/>
            <person name="Daza R."/>
            <person name="De Haan G."/>
            <person name="DeGray S."/>
            <person name="DeMaso C."/>
            <person name="Dhargay N."/>
            <person name="Dooley K."/>
            <person name="Dooley E."/>
            <person name="Doricent M."/>
            <person name="Dorje P."/>
            <person name="Dorjee K."/>
            <person name="Dupes A."/>
            <person name="Elong R."/>
            <person name="Falk J."/>
            <person name="Farina A."/>
            <person name="Faro S."/>
            <person name="Ferguson D."/>
            <person name="Fisher S."/>
            <person name="Foley C.D."/>
            <person name="Franke A."/>
            <person name="Friedrich D."/>
            <person name="Gadbois L."/>
            <person name="Gearin G."/>
            <person name="Gearin C.R."/>
            <person name="Giannoukos G."/>
            <person name="Goode T."/>
            <person name="Graham J."/>
            <person name="Grandbois E."/>
            <person name="Grewal S."/>
            <person name="Gyaltsen K."/>
            <person name="Hafez N."/>
            <person name="Hagos B."/>
            <person name="Hall J."/>
            <person name="Henson C."/>
            <person name="Hollinger A."/>
            <person name="Honan T."/>
            <person name="Huard M.D."/>
            <person name="Hughes L."/>
            <person name="Hurhula B."/>
            <person name="Husby M.E."/>
            <person name="Kamat A."/>
            <person name="Kanga B."/>
            <person name="Kashin S."/>
            <person name="Khazanovich D."/>
            <person name="Kisner P."/>
            <person name="Lance K."/>
            <person name="Lara M."/>
            <person name="Lee W."/>
            <person name="Lennon N."/>
            <person name="Letendre F."/>
            <person name="LeVine R."/>
            <person name="Lipovsky A."/>
            <person name="Liu X."/>
            <person name="Liu J."/>
            <person name="Liu S."/>
            <person name="Lokyitsang T."/>
            <person name="Lokyitsang Y."/>
            <person name="Lubonja R."/>
            <person name="Lui A."/>
            <person name="MacDonald P."/>
            <person name="Magnisalis V."/>
            <person name="Maru K."/>
            <person name="Matthews C."/>
            <person name="McCusker W."/>
            <person name="McDonough S."/>
            <person name="Mehta T."/>
            <person name="Meldrim J."/>
            <person name="Meneus L."/>
            <person name="Mihai O."/>
            <person name="Mihalev A."/>
            <person name="Mihova T."/>
            <person name="Mittelman R."/>
            <person name="Mlenga V."/>
            <person name="Montmayeur A."/>
            <person name="Mulrain L."/>
            <person name="Navidi A."/>
            <person name="Naylor J."/>
            <person name="Negash T."/>
            <person name="Nguyen T."/>
            <person name="Nguyen N."/>
            <person name="Nicol R."/>
            <person name="Norbu C."/>
            <person name="Norbu N."/>
            <person name="Novod N."/>
            <person name="O'Neill B."/>
            <person name="Osman S."/>
            <person name="Markiewicz E."/>
            <person name="Oyono O.L."/>
            <person name="Patti C."/>
            <person name="Phunkhang P."/>
            <person name="Pierre F."/>
            <person name="Priest M."/>
            <person name="Raghuraman S."/>
            <person name="Rege F."/>
            <person name="Reyes R."/>
            <person name="Rise C."/>
            <person name="Rogov P."/>
            <person name="Ross K."/>
            <person name="Ryan E."/>
            <person name="Settipalli S."/>
            <person name="Shea T."/>
            <person name="Sherpa N."/>
            <person name="Shi L."/>
            <person name="Shih D."/>
            <person name="Sparrow T."/>
            <person name="Spaulding J."/>
            <person name="Stalker J."/>
            <person name="Stange-Thomann N."/>
            <person name="Stavropoulos S."/>
            <person name="Stone C."/>
            <person name="Strader C."/>
            <person name="Tesfaye S."/>
            <person name="Thomson T."/>
            <person name="Thoulutsang Y."/>
            <person name="Thoulutsang D."/>
            <person name="Topham K."/>
            <person name="Topping I."/>
            <person name="Tsamla T."/>
            <person name="Vassiliev H."/>
            <person name="Vo A."/>
            <person name="Wangchuk T."/>
            <person name="Wangdi T."/>
            <person name="Weiand M."/>
            <person name="Wilkinson J."/>
            <person name="Wilson A."/>
            <person name="Yadav S."/>
            <person name="Young G."/>
            <person name="Yu Q."/>
            <person name="Zembek L."/>
            <person name="Zhong D."/>
            <person name="Zimmer A."/>
            <person name="Zwirko Z."/>
            <person name="Jaffe D.B."/>
            <person name="Alvarez P."/>
            <person name="Brockman W."/>
            <person name="Butler J."/>
            <person name="Chin C."/>
            <person name="Gnerre S."/>
            <person name="Grabherr M."/>
            <person name="Kleber M."/>
            <person name="Mauceli E."/>
            <person name="MacCallum I."/>
        </authorList>
    </citation>
    <scope>NUCLEOTIDE SEQUENCE [LARGE SCALE GENOMIC DNA]</scope>
    <source>
        <strain evidence="12">Tucson 14024-0371.13</strain>
    </source>
</reference>
<keyword evidence="4 10" id="KW-0812">Transmembrane</keyword>
<dbReference type="GO" id="GO:0006506">
    <property type="term" value="P:GPI anchor biosynthetic process"/>
    <property type="evidence" value="ECO:0007669"/>
    <property type="project" value="TreeGrafter"/>
</dbReference>
<dbReference type="UniPathway" id="UPA00378"/>
<dbReference type="OrthoDB" id="311279at2759"/>
<dbReference type="PANTHER" id="PTHR15039:SF11">
    <property type="entry name" value="DOLICHOL PHOSPHATE-MANNOSE BIOSYNTHESIS REGULATORY PROTEIN"/>
    <property type="match status" value="1"/>
</dbReference>
<dbReference type="eggNOG" id="ENOG502SG75">
    <property type="taxonomic scope" value="Eukaryota"/>
</dbReference>
<accession>B3M4I3</accession>
<evidence type="ECO:0000313" key="11">
    <source>
        <dbReference type="EMBL" id="EDV40477.2"/>
    </source>
</evidence>
<dbReference type="GO" id="GO:0005789">
    <property type="term" value="C:endoplasmic reticulum membrane"/>
    <property type="evidence" value="ECO:0007669"/>
    <property type="project" value="UniProtKB-SubCell"/>
</dbReference>
<evidence type="ECO:0000256" key="7">
    <source>
        <dbReference type="ARBA" id="ARBA00023136"/>
    </source>
</evidence>
<organism evidence="11 12">
    <name type="scientific">Drosophila ananassae</name>
    <name type="common">Fruit fly</name>
    <dbReference type="NCBI Taxonomy" id="7217"/>
    <lineage>
        <taxon>Eukaryota</taxon>
        <taxon>Metazoa</taxon>
        <taxon>Ecdysozoa</taxon>
        <taxon>Arthropoda</taxon>
        <taxon>Hexapoda</taxon>
        <taxon>Insecta</taxon>
        <taxon>Pterygota</taxon>
        <taxon>Neoptera</taxon>
        <taxon>Endopterygota</taxon>
        <taxon>Diptera</taxon>
        <taxon>Brachycera</taxon>
        <taxon>Muscomorpha</taxon>
        <taxon>Ephydroidea</taxon>
        <taxon>Drosophilidae</taxon>
        <taxon>Drosophila</taxon>
        <taxon>Sophophora</taxon>
    </lineage>
</organism>
<evidence type="ECO:0000256" key="4">
    <source>
        <dbReference type="ARBA" id="ARBA00022692"/>
    </source>
</evidence>
<dbReference type="Proteomes" id="UP000007801">
    <property type="component" value="Unassembled WGS sequence"/>
</dbReference>
<dbReference type="GeneID" id="6493399"/>
<dbReference type="AlphaFoldDB" id="B3M4I3"/>
<dbReference type="GO" id="GO:0180047">
    <property type="term" value="P:dolichol phosphate mannose biosynthetic process"/>
    <property type="evidence" value="ECO:0007669"/>
    <property type="project" value="InterPro"/>
</dbReference>
<dbReference type="InterPro" id="IPR009914">
    <property type="entry name" value="DPM2"/>
</dbReference>
<evidence type="ECO:0000256" key="9">
    <source>
        <dbReference type="ARBA" id="ARBA00046896"/>
    </source>
</evidence>
<dbReference type="STRING" id="7217.B3M4I3"/>
<name>B3M4I3_DROAN</name>
<dbReference type="EMBL" id="CH902618">
    <property type="protein sequence ID" value="EDV40477.2"/>
    <property type="molecule type" value="Genomic_DNA"/>
</dbReference>
<keyword evidence="12" id="KW-1185">Reference proteome</keyword>
<gene>
    <name evidence="11" type="primary">Dana\GF10529</name>
    <name evidence="11" type="synonym">dana_GLEANR_10483</name>
    <name evidence="11" type="ORF">GF10529</name>
</gene>
<evidence type="ECO:0000256" key="8">
    <source>
        <dbReference type="ARBA" id="ARBA00045174"/>
    </source>
</evidence>
<evidence type="ECO:0000313" key="12">
    <source>
        <dbReference type="Proteomes" id="UP000007801"/>
    </source>
</evidence>
<dbReference type="HOGENOM" id="CLU_150144_2_0_1"/>
<dbReference type="KEGG" id="dan:6493399"/>
<sequence length="93" mass="10762">MITLKFNRFLSFMASNAQLGKFILSAAIFAFSYYFFWVAVLPFMLIDEANPIRLFFPPLKYAFIVPTVFGVIFLGGIAAFSFYHIWSLKVKRD</sequence>
<dbReference type="GO" id="GO:0033185">
    <property type="term" value="C:dolichol-phosphate-mannose synthase complex"/>
    <property type="evidence" value="ECO:0007669"/>
    <property type="project" value="TreeGrafter"/>
</dbReference>
<dbReference type="FunCoup" id="B3M4I3">
    <property type="interactions" value="62"/>
</dbReference>
<comment type="function">
    <text evidence="10">Regulatory subunit of the dolichol-phosphate mannose (DPM) synthase complex; essential for the ER localization.</text>
</comment>
<evidence type="ECO:0000256" key="10">
    <source>
        <dbReference type="RuleBase" id="RU365084"/>
    </source>
</evidence>